<reference evidence="4" key="2">
    <citation type="submission" date="2025-09" db="UniProtKB">
        <authorList>
            <consortium name="Ensembl"/>
        </authorList>
    </citation>
    <scope>IDENTIFICATION</scope>
</reference>
<evidence type="ECO:0000259" key="3">
    <source>
        <dbReference type="Pfam" id="PF00339"/>
    </source>
</evidence>
<dbReference type="Pfam" id="PF00339">
    <property type="entry name" value="Arrestin_N"/>
    <property type="match status" value="1"/>
</dbReference>
<dbReference type="Gene3D" id="2.60.40.840">
    <property type="match status" value="1"/>
</dbReference>
<organism evidence="4 5">
    <name type="scientific">Nannospalax galili</name>
    <name type="common">Northern Israeli blind subterranean mole rat</name>
    <name type="synonym">Spalax galili</name>
    <dbReference type="NCBI Taxonomy" id="1026970"/>
    <lineage>
        <taxon>Eukaryota</taxon>
        <taxon>Metazoa</taxon>
        <taxon>Chordata</taxon>
        <taxon>Craniata</taxon>
        <taxon>Vertebrata</taxon>
        <taxon>Euteleostomi</taxon>
        <taxon>Mammalia</taxon>
        <taxon>Eutheria</taxon>
        <taxon>Euarchontoglires</taxon>
        <taxon>Glires</taxon>
        <taxon>Rodentia</taxon>
        <taxon>Myomorpha</taxon>
        <taxon>Muroidea</taxon>
        <taxon>Spalacidae</taxon>
        <taxon>Spalacinae</taxon>
        <taxon>Nannospalax</taxon>
    </lineage>
</organism>
<accession>A0A8C6W858</accession>
<dbReference type="InterPro" id="IPR014753">
    <property type="entry name" value="Arrestin_N"/>
</dbReference>
<dbReference type="Ensembl" id="ENSNGAT00000020589.1">
    <property type="protein sequence ID" value="ENSNGAP00000014990.1"/>
    <property type="gene ID" value="ENSNGAG00000016147.1"/>
</dbReference>
<sequence>MSKVFKKTSSNGKLSIYLGDFMDDMNTVEPIDVVLVDKGRKTVFVMVTCAFHYGRDDLDVIGLTFHKDLYAQVKQVVPAEPTSIQGPLTLLQERLLHKLGANAYPFTL</sequence>
<dbReference type="GO" id="GO:0002031">
    <property type="term" value="P:G protein-coupled receptor internalization"/>
    <property type="evidence" value="ECO:0007669"/>
    <property type="project" value="TreeGrafter"/>
</dbReference>
<dbReference type="PANTHER" id="PTHR11792:SF19">
    <property type="entry name" value="ARRESTIN-C"/>
    <property type="match status" value="1"/>
</dbReference>
<evidence type="ECO:0000313" key="4">
    <source>
        <dbReference type="Ensembl" id="ENSNGAP00000014990.1"/>
    </source>
</evidence>
<keyword evidence="5" id="KW-1185">Reference proteome</keyword>
<protein>
    <recommendedName>
        <fullName evidence="2">Retinal cone arrestin-3</fullName>
    </recommendedName>
</protein>
<dbReference type="InterPro" id="IPR000698">
    <property type="entry name" value="Arrestin"/>
</dbReference>
<dbReference type="GO" id="GO:0007165">
    <property type="term" value="P:signal transduction"/>
    <property type="evidence" value="ECO:0007669"/>
    <property type="project" value="InterPro"/>
</dbReference>
<dbReference type="InterPro" id="IPR011021">
    <property type="entry name" value="Arrestin-like_N"/>
</dbReference>
<dbReference type="InterPro" id="IPR014756">
    <property type="entry name" value="Ig_E-set"/>
</dbReference>
<feature type="domain" description="Arrestin-like N-terminal" evidence="3">
    <location>
        <begin position="40"/>
        <end position="107"/>
    </location>
</feature>
<name>A0A8C6W858_NANGA</name>
<comment type="similarity">
    <text evidence="1">Belongs to the arrestin family.</text>
</comment>
<dbReference type="GO" id="GO:0007601">
    <property type="term" value="P:visual perception"/>
    <property type="evidence" value="ECO:0007669"/>
    <property type="project" value="TreeGrafter"/>
</dbReference>
<dbReference type="GO" id="GO:0001664">
    <property type="term" value="F:G protein-coupled receptor binding"/>
    <property type="evidence" value="ECO:0007669"/>
    <property type="project" value="TreeGrafter"/>
</dbReference>
<dbReference type="PANTHER" id="PTHR11792">
    <property type="entry name" value="ARRESTIN"/>
    <property type="match status" value="1"/>
</dbReference>
<evidence type="ECO:0000256" key="2">
    <source>
        <dbReference type="ARBA" id="ARBA00033294"/>
    </source>
</evidence>
<dbReference type="OMA" id="IMEIEIM"/>
<proteinExistence type="inferred from homology"/>
<reference evidence="4" key="1">
    <citation type="submission" date="2025-08" db="UniProtKB">
        <authorList>
            <consortium name="Ensembl"/>
        </authorList>
    </citation>
    <scope>IDENTIFICATION</scope>
</reference>
<dbReference type="GeneTree" id="ENSGT00950000182887"/>
<dbReference type="Proteomes" id="UP000694381">
    <property type="component" value="Unassembled WGS sequence"/>
</dbReference>
<evidence type="ECO:0000313" key="5">
    <source>
        <dbReference type="Proteomes" id="UP000694381"/>
    </source>
</evidence>
<evidence type="ECO:0000256" key="1">
    <source>
        <dbReference type="ARBA" id="ARBA00005298"/>
    </source>
</evidence>
<dbReference type="SUPFAM" id="SSF81296">
    <property type="entry name" value="E set domains"/>
    <property type="match status" value="1"/>
</dbReference>
<dbReference type="AlphaFoldDB" id="A0A8C6W858"/>